<organism evidence="1">
    <name type="scientific">Anguilla anguilla</name>
    <name type="common">European freshwater eel</name>
    <name type="synonym">Muraena anguilla</name>
    <dbReference type="NCBI Taxonomy" id="7936"/>
    <lineage>
        <taxon>Eukaryota</taxon>
        <taxon>Metazoa</taxon>
        <taxon>Chordata</taxon>
        <taxon>Craniata</taxon>
        <taxon>Vertebrata</taxon>
        <taxon>Euteleostomi</taxon>
        <taxon>Actinopterygii</taxon>
        <taxon>Neopterygii</taxon>
        <taxon>Teleostei</taxon>
        <taxon>Anguilliformes</taxon>
        <taxon>Anguillidae</taxon>
        <taxon>Anguilla</taxon>
    </lineage>
</organism>
<evidence type="ECO:0000313" key="1">
    <source>
        <dbReference type="EMBL" id="JAH60203.1"/>
    </source>
</evidence>
<dbReference type="AlphaFoldDB" id="A0A0E9U5F7"/>
<dbReference type="EMBL" id="GBXM01048374">
    <property type="protein sequence ID" value="JAH60203.1"/>
    <property type="molecule type" value="Transcribed_RNA"/>
</dbReference>
<name>A0A0E9U5F7_ANGAN</name>
<proteinExistence type="predicted"/>
<reference evidence="1" key="1">
    <citation type="submission" date="2014-11" db="EMBL/GenBank/DDBJ databases">
        <authorList>
            <person name="Amaro Gonzalez C."/>
        </authorList>
    </citation>
    <scope>NUCLEOTIDE SEQUENCE</scope>
</reference>
<sequence length="22" mass="2649">MLRIGFPLECFEAVRDRKQIRA</sequence>
<reference evidence="1" key="2">
    <citation type="journal article" date="2015" name="Fish Shellfish Immunol.">
        <title>Early steps in the European eel (Anguilla anguilla)-Vibrio vulnificus interaction in the gills: Role of the RtxA13 toxin.</title>
        <authorList>
            <person name="Callol A."/>
            <person name="Pajuelo D."/>
            <person name="Ebbesson L."/>
            <person name="Teles M."/>
            <person name="MacKenzie S."/>
            <person name="Amaro C."/>
        </authorList>
    </citation>
    <scope>NUCLEOTIDE SEQUENCE</scope>
</reference>
<protein>
    <submittedName>
        <fullName evidence="1">Uncharacterized protein</fullName>
    </submittedName>
</protein>
<accession>A0A0E9U5F7</accession>